<dbReference type="EMBL" id="PDUG01000006">
    <property type="protein sequence ID" value="PIC18683.1"/>
    <property type="molecule type" value="Genomic_DNA"/>
</dbReference>
<feature type="transmembrane region" description="Helical" evidence="1">
    <location>
        <begin position="179"/>
        <end position="199"/>
    </location>
</feature>
<reference evidence="3" key="1">
    <citation type="submission" date="2017-10" db="EMBL/GenBank/DDBJ databases">
        <title>Rapid genome shrinkage in a self-fertile nematode reveals novel sperm competition proteins.</title>
        <authorList>
            <person name="Yin D."/>
            <person name="Schwarz E.M."/>
            <person name="Thomas C.G."/>
            <person name="Felde R.L."/>
            <person name="Korf I.F."/>
            <person name="Cutter A.D."/>
            <person name="Schartner C.M."/>
            <person name="Ralston E.J."/>
            <person name="Meyer B.J."/>
            <person name="Haag E.S."/>
        </authorList>
    </citation>
    <scope>NUCLEOTIDE SEQUENCE [LARGE SCALE GENOMIC DNA]</scope>
    <source>
        <strain evidence="3">JU1422</strain>
    </source>
</reference>
<sequence length="235" mass="27083">MRREIGLVVYLIAVSVIFYMIKPSNKVQIRTKLVVDDKPGFYDKHRMGQSFVFNFDQMPDEDFPEYNFLVNKNGTHYATSNSTEHVSIFPSCDYQAVFVYVYEGNTSVQIKICNESVSIAGGVASKGWNLIAMDFPELLEQSRCPNFRMETDRPVLSFHGSASYSVWKNKKFLNLQPPVPTIVFVFLIAQVVFAASLVIHSCHVCYTTWNDLNSYRQEQHDRKRLEEDYVTVDTD</sequence>
<proteinExistence type="predicted"/>
<evidence type="ECO:0000313" key="3">
    <source>
        <dbReference type="Proteomes" id="UP000230233"/>
    </source>
</evidence>
<gene>
    <name evidence="2" type="primary">Cni-C36B7.4</name>
    <name evidence="2" type="synonym">Cnig_chr_X.g24490</name>
    <name evidence="2" type="ORF">B9Z55_024490</name>
</gene>
<organism evidence="2 3">
    <name type="scientific">Caenorhabditis nigoni</name>
    <dbReference type="NCBI Taxonomy" id="1611254"/>
    <lineage>
        <taxon>Eukaryota</taxon>
        <taxon>Metazoa</taxon>
        <taxon>Ecdysozoa</taxon>
        <taxon>Nematoda</taxon>
        <taxon>Chromadorea</taxon>
        <taxon>Rhabditida</taxon>
        <taxon>Rhabditina</taxon>
        <taxon>Rhabditomorpha</taxon>
        <taxon>Rhabditoidea</taxon>
        <taxon>Rhabditidae</taxon>
        <taxon>Peloderinae</taxon>
        <taxon>Caenorhabditis</taxon>
    </lineage>
</organism>
<keyword evidence="1" id="KW-1133">Transmembrane helix</keyword>
<feature type="transmembrane region" description="Helical" evidence="1">
    <location>
        <begin position="6"/>
        <end position="22"/>
    </location>
</feature>
<comment type="caution">
    <text evidence="2">The sequence shown here is derived from an EMBL/GenBank/DDBJ whole genome shotgun (WGS) entry which is preliminary data.</text>
</comment>
<dbReference type="AlphaFoldDB" id="A0A2G5SUQ9"/>
<accession>A0A2G5SUQ9</accession>
<keyword evidence="1" id="KW-0472">Membrane</keyword>
<protein>
    <submittedName>
        <fullName evidence="2">Uncharacterized protein</fullName>
    </submittedName>
</protein>
<dbReference type="Proteomes" id="UP000230233">
    <property type="component" value="Chromosome X"/>
</dbReference>
<name>A0A2G5SUQ9_9PELO</name>
<keyword evidence="1" id="KW-0812">Transmembrane</keyword>
<evidence type="ECO:0000256" key="1">
    <source>
        <dbReference type="SAM" id="Phobius"/>
    </source>
</evidence>
<dbReference type="OrthoDB" id="5870993at2759"/>
<keyword evidence="3" id="KW-1185">Reference proteome</keyword>
<evidence type="ECO:0000313" key="2">
    <source>
        <dbReference type="EMBL" id="PIC18683.1"/>
    </source>
</evidence>